<sequence length="342" mass="39525">MSVNNSVLSRVLSLISQVFWRYEDHSLAYTSAVVLDEPPSNFGYLCHPLVEQISKEVNNYFLLHWPFPTEKSRKKFVAAGFSRVTCLYFPLALDDRIHFACRLLTILFLTDVDLLEFMSFDEGSAYNENLISIAKGDKLPDRTIPVEYIFYDLWESMRNHDHHMANDILEPVFTFMRAQVDRTRAKHLSMGEYYVYREKDVGKALLGALMRFSMKLQVTKEDLNNARPADDLCSKHLSIMNDIWSFEKEVLASKTAHEEGGILCNSVQILAEEADISTNAAKRILLRLCREWELRFISVVTQIGGDPKKGNPELRAYMKGLEYQMSGNEQWSKTTHRYLKPE</sequence>
<dbReference type="GO" id="GO:0046872">
    <property type="term" value="F:metal ion binding"/>
    <property type="evidence" value="ECO:0007669"/>
    <property type="project" value="UniProtKB-KW"/>
</dbReference>
<dbReference type="Gene3D" id="1.10.600.10">
    <property type="entry name" value="Farnesyl Diphosphate Synthase"/>
    <property type="match status" value="1"/>
</dbReference>
<dbReference type="SUPFAM" id="SSF48576">
    <property type="entry name" value="Terpenoid synthases"/>
    <property type="match status" value="1"/>
</dbReference>
<name>A0A6A6VSE5_9PEZI</name>
<keyword evidence="4" id="KW-0456">Lyase</keyword>
<evidence type="ECO:0000313" key="5">
    <source>
        <dbReference type="EMBL" id="KAF2753075.1"/>
    </source>
</evidence>
<comment type="cofactor">
    <cofactor evidence="1 4">
        <name>Mg(2+)</name>
        <dbReference type="ChEBI" id="CHEBI:18420"/>
    </cofactor>
</comment>
<evidence type="ECO:0000313" key="6">
    <source>
        <dbReference type="Proteomes" id="UP000799437"/>
    </source>
</evidence>
<dbReference type="InterPro" id="IPR034686">
    <property type="entry name" value="Terpene_cyclase-like_2"/>
</dbReference>
<accession>A0A6A6VSE5</accession>
<reference evidence="5" key="1">
    <citation type="journal article" date="2020" name="Stud. Mycol.">
        <title>101 Dothideomycetes genomes: a test case for predicting lifestyles and emergence of pathogens.</title>
        <authorList>
            <person name="Haridas S."/>
            <person name="Albert R."/>
            <person name="Binder M."/>
            <person name="Bloem J."/>
            <person name="Labutti K."/>
            <person name="Salamov A."/>
            <person name="Andreopoulos B."/>
            <person name="Baker S."/>
            <person name="Barry K."/>
            <person name="Bills G."/>
            <person name="Bluhm B."/>
            <person name="Cannon C."/>
            <person name="Castanera R."/>
            <person name="Culley D."/>
            <person name="Daum C."/>
            <person name="Ezra D."/>
            <person name="Gonzalez J."/>
            <person name="Henrissat B."/>
            <person name="Kuo A."/>
            <person name="Liang C."/>
            <person name="Lipzen A."/>
            <person name="Lutzoni F."/>
            <person name="Magnuson J."/>
            <person name="Mondo S."/>
            <person name="Nolan M."/>
            <person name="Ohm R."/>
            <person name="Pangilinan J."/>
            <person name="Park H.-J."/>
            <person name="Ramirez L."/>
            <person name="Alfaro M."/>
            <person name="Sun H."/>
            <person name="Tritt A."/>
            <person name="Yoshinaga Y."/>
            <person name="Zwiers L.-H."/>
            <person name="Turgeon B."/>
            <person name="Goodwin S."/>
            <person name="Spatafora J."/>
            <person name="Crous P."/>
            <person name="Grigoriev I."/>
        </authorList>
    </citation>
    <scope>NUCLEOTIDE SEQUENCE</scope>
    <source>
        <strain evidence="5">CBS 121739</strain>
    </source>
</reference>
<evidence type="ECO:0000256" key="3">
    <source>
        <dbReference type="ARBA" id="ARBA00022842"/>
    </source>
</evidence>
<keyword evidence="3 4" id="KW-0460">Magnesium</keyword>
<dbReference type="Proteomes" id="UP000799437">
    <property type="component" value="Unassembled WGS sequence"/>
</dbReference>
<gene>
    <name evidence="5" type="ORF">EJ05DRAFT_445678</name>
</gene>
<dbReference type="GO" id="GO:0010333">
    <property type="term" value="F:terpene synthase activity"/>
    <property type="evidence" value="ECO:0007669"/>
    <property type="project" value="InterPro"/>
</dbReference>
<protein>
    <recommendedName>
        <fullName evidence="4">Terpene synthase</fullName>
        <ecNumber evidence="4">4.2.3.-</ecNumber>
    </recommendedName>
</protein>
<dbReference type="GeneID" id="54483244"/>
<organism evidence="5 6">
    <name type="scientific">Pseudovirgaria hyperparasitica</name>
    <dbReference type="NCBI Taxonomy" id="470096"/>
    <lineage>
        <taxon>Eukaryota</taxon>
        <taxon>Fungi</taxon>
        <taxon>Dikarya</taxon>
        <taxon>Ascomycota</taxon>
        <taxon>Pezizomycotina</taxon>
        <taxon>Dothideomycetes</taxon>
        <taxon>Dothideomycetes incertae sedis</taxon>
        <taxon>Acrospermales</taxon>
        <taxon>Acrospermaceae</taxon>
        <taxon>Pseudovirgaria</taxon>
    </lineage>
</organism>
<keyword evidence="4" id="KW-0479">Metal-binding</keyword>
<dbReference type="EC" id="4.2.3.-" evidence="4"/>
<dbReference type="InterPro" id="IPR008949">
    <property type="entry name" value="Isoprenoid_synthase_dom_sf"/>
</dbReference>
<dbReference type="AlphaFoldDB" id="A0A6A6VSE5"/>
<proteinExistence type="inferred from homology"/>
<evidence type="ECO:0000256" key="2">
    <source>
        <dbReference type="ARBA" id="ARBA00006333"/>
    </source>
</evidence>
<dbReference type="OrthoDB" id="3004402at2759"/>
<comment type="similarity">
    <text evidence="2 4">Belongs to the terpene synthase family.</text>
</comment>
<keyword evidence="6" id="KW-1185">Reference proteome</keyword>
<evidence type="ECO:0000256" key="1">
    <source>
        <dbReference type="ARBA" id="ARBA00001946"/>
    </source>
</evidence>
<dbReference type="Pfam" id="PF19086">
    <property type="entry name" value="Terpene_syn_C_2"/>
    <property type="match status" value="1"/>
</dbReference>
<dbReference type="PANTHER" id="PTHR35201">
    <property type="entry name" value="TERPENE SYNTHASE"/>
    <property type="match status" value="1"/>
</dbReference>
<evidence type="ECO:0000256" key="4">
    <source>
        <dbReference type="RuleBase" id="RU366034"/>
    </source>
</evidence>
<dbReference type="EMBL" id="ML996588">
    <property type="protein sequence ID" value="KAF2753075.1"/>
    <property type="molecule type" value="Genomic_DNA"/>
</dbReference>
<dbReference type="GO" id="GO:0008299">
    <property type="term" value="P:isoprenoid biosynthetic process"/>
    <property type="evidence" value="ECO:0007669"/>
    <property type="project" value="UniProtKB-ARBA"/>
</dbReference>
<dbReference type="RefSeq" id="XP_033595526.1">
    <property type="nucleotide sequence ID" value="XM_033742190.1"/>
</dbReference>
<dbReference type="PANTHER" id="PTHR35201:SF4">
    <property type="entry name" value="BETA-PINACENE SYNTHASE-RELATED"/>
    <property type="match status" value="1"/>
</dbReference>